<dbReference type="AlphaFoldDB" id="A0A645G0F8"/>
<organism evidence="1">
    <name type="scientific">bioreactor metagenome</name>
    <dbReference type="NCBI Taxonomy" id="1076179"/>
    <lineage>
        <taxon>unclassified sequences</taxon>
        <taxon>metagenomes</taxon>
        <taxon>ecological metagenomes</taxon>
    </lineage>
</organism>
<protein>
    <submittedName>
        <fullName evidence="1">Uncharacterized protein</fullName>
    </submittedName>
</protein>
<evidence type="ECO:0000313" key="1">
    <source>
        <dbReference type="EMBL" id="MPN20125.1"/>
    </source>
</evidence>
<proteinExistence type="predicted"/>
<name>A0A645G0F8_9ZZZZ</name>
<reference evidence="1" key="1">
    <citation type="submission" date="2019-08" db="EMBL/GenBank/DDBJ databases">
        <authorList>
            <person name="Kucharzyk K."/>
            <person name="Murdoch R.W."/>
            <person name="Higgins S."/>
            <person name="Loffler F."/>
        </authorList>
    </citation>
    <scope>NUCLEOTIDE SEQUENCE</scope>
</reference>
<accession>A0A645G0F8</accession>
<dbReference type="EMBL" id="VSSQ01067798">
    <property type="protein sequence ID" value="MPN20125.1"/>
    <property type="molecule type" value="Genomic_DNA"/>
</dbReference>
<comment type="caution">
    <text evidence="1">The sequence shown here is derived from an EMBL/GenBank/DDBJ whole genome shotgun (WGS) entry which is preliminary data.</text>
</comment>
<gene>
    <name evidence="1" type="ORF">SDC9_167502</name>
</gene>
<sequence>MIKICDSALEYLRKNNYIIILKIINTDLC</sequence>